<evidence type="ECO:0000313" key="3">
    <source>
        <dbReference type="EMBL" id="CAL4805205.1"/>
    </source>
</evidence>
<organism evidence="2">
    <name type="scientific">Cladocopium goreaui</name>
    <dbReference type="NCBI Taxonomy" id="2562237"/>
    <lineage>
        <taxon>Eukaryota</taxon>
        <taxon>Sar</taxon>
        <taxon>Alveolata</taxon>
        <taxon>Dinophyceae</taxon>
        <taxon>Suessiales</taxon>
        <taxon>Symbiodiniaceae</taxon>
        <taxon>Cladocopium</taxon>
    </lineage>
</organism>
<dbReference type="EMBL" id="CAMXCT020006662">
    <property type="protein sequence ID" value="CAL1171268.1"/>
    <property type="molecule type" value="Genomic_DNA"/>
</dbReference>
<dbReference type="OrthoDB" id="414228at2759"/>
<evidence type="ECO:0000313" key="2">
    <source>
        <dbReference type="EMBL" id="CAI4017893.1"/>
    </source>
</evidence>
<evidence type="ECO:0000313" key="4">
    <source>
        <dbReference type="Proteomes" id="UP001152797"/>
    </source>
</evidence>
<reference evidence="3 4" key="2">
    <citation type="submission" date="2024-05" db="EMBL/GenBank/DDBJ databases">
        <authorList>
            <person name="Chen Y."/>
            <person name="Shah S."/>
            <person name="Dougan E. K."/>
            <person name="Thang M."/>
            <person name="Chan C."/>
        </authorList>
    </citation>
    <scope>NUCLEOTIDE SEQUENCE [LARGE SCALE GENOMIC DNA]</scope>
</reference>
<name>A0A9P1GN36_9DINO</name>
<keyword evidence="1" id="KW-0812">Transmembrane</keyword>
<dbReference type="AlphaFoldDB" id="A0A9P1GN36"/>
<evidence type="ECO:0008006" key="5">
    <source>
        <dbReference type="Google" id="ProtNLM"/>
    </source>
</evidence>
<keyword evidence="1" id="KW-1133">Transmembrane helix</keyword>
<feature type="transmembrane region" description="Helical" evidence="1">
    <location>
        <begin position="334"/>
        <end position="354"/>
    </location>
</feature>
<dbReference type="Proteomes" id="UP001152797">
    <property type="component" value="Unassembled WGS sequence"/>
</dbReference>
<proteinExistence type="predicted"/>
<dbReference type="EMBL" id="CAMXCT030006662">
    <property type="protein sequence ID" value="CAL4805205.1"/>
    <property type="molecule type" value="Genomic_DNA"/>
</dbReference>
<dbReference type="EMBL" id="CAMXCT010006662">
    <property type="protein sequence ID" value="CAI4017893.1"/>
    <property type="molecule type" value="Genomic_DNA"/>
</dbReference>
<evidence type="ECO:0000256" key="1">
    <source>
        <dbReference type="SAM" id="Phobius"/>
    </source>
</evidence>
<reference evidence="2" key="1">
    <citation type="submission" date="2022-10" db="EMBL/GenBank/DDBJ databases">
        <authorList>
            <person name="Chen Y."/>
            <person name="Dougan E. K."/>
            <person name="Chan C."/>
            <person name="Rhodes N."/>
            <person name="Thang M."/>
        </authorList>
    </citation>
    <scope>NUCLEOTIDE SEQUENCE</scope>
</reference>
<comment type="caution">
    <text evidence="2">The sequence shown here is derived from an EMBL/GenBank/DDBJ whole genome shotgun (WGS) entry which is preliminary data.</text>
</comment>
<dbReference type="Gene3D" id="3.40.50.300">
    <property type="entry name" value="P-loop containing nucleotide triphosphate hydrolases"/>
    <property type="match status" value="2"/>
</dbReference>
<accession>A0A9P1GN36</accession>
<keyword evidence="1" id="KW-0472">Membrane</keyword>
<keyword evidence="4" id="KW-1185">Reference proteome</keyword>
<sequence>MRRLKASPMFWLHIPKCGTSFANTVMHMPNMCPGLGENLSIDDEQFGKCFERTLQKNCLQWCDQSLIHCSWPIQAHQFLSDEKYEEYKGKFVALLRQPEQRLLSAYTDDGDLFRAEPYIGICAENRTPERILSLDEFKSKWAHWATGQIVGHLPATLADVPVALQRLREGFAFVGLQEEWDLSVCLFHTKFGGPCRNLEFLDTRPSDRATGNTSEYDTSILDGWVDEIDGPVYTEAQRLFYDDLKRYGVSHVQRKDEEMGDEAGNAFRARAECHHNYGPLAAKRLERDGVWCLLEAGFYGNVAQFPVDFKYPLNIIALIYGFFIDMVVERRFIAFYGLVGAVSGVVTLINEVILKELLKQPRPYGSANRKQGSPSIDDEQFGKCFERTLQKNCLQWCDQSLIHCNWPIQAHQFLSDEKYEEYKGKFVALLRQPEQRLLSAYADDGDLFRAEPYIGICAENRTPERILSLDEFKSKWAHWATGQIVGHLPATLADVPVALQRLREGFAFVGLQEEWDLSVCLFHTKFGGPCRNLEFLDTRPSDRATGNTSEYDTSILDGWVDEIDGPVYTEAQRLFYDDLKRYGVSHETCQACYQEANVA</sequence>
<protein>
    <recommendedName>
        <fullName evidence="5">Sulfotransferase family protein</fullName>
    </recommendedName>
</protein>
<dbReference type="InterPro" id="IPR027417">
    <property type="entry name" value="P-loop_NTPase"/>
</dbReference>
<dbReference type="SUPFAM" id="SSF52540">
    <property type="entry name" value="P-loop containing nucleoside triphosphate hydrolases"/>
    <property type="match status" value="1"/>
</dbReference>
<gene>
    <name evidence="2" type="ORF">C1SCF055_LOCUS42503</name>
</gene>